<gene>
    <name evidence="1" type="ORF">JCM19232_2668</name>
</gene>
<dbReference type="AlphaFoldDB" id="A0A0B8PKP1"/>
<dbReference type="EMBL" id="BBSA01000009">
    <property type="protein sequence ID" value="GAM63688.1"/>
    <property type="molecule type" value="Genomic_DNA"/>
</dbReference>
<reference evidence="1 2" key="1">
    <citation type="submission" date="2015-01" db="EMBL/GenBank/DDBJ databases">
        <title>Vibrio sp. C5 JCM 19232 whole genome shotgun sequence.</title>
        <authorList>
            <person name="Sawabe T."/>
            <person name="Meirelles P."/>
            <person name="Feng G."/>
            <person name="Sayaka M."/>
            <person name="Hattori M."/>
            <person name="Ohkuma M."/>
        </authorList>
    </citation>
    <scope>NUCLEOTIDE SEQUENCE [LARGE SCALE GENOMIC DNA]</scope>
    <source>
        <strain evidence="1 2">JCM19232</strain>
    </source>
</reference>
<accession>A0A0B8PKP1</accession>
<comment type="caution">
    <text evidence="1">The sequence shown here is derived from an EMBL/GenBank/DDBJ whole genome shotgun (WGS) entry which is preliminary data.</text>
</comment>
<dbReference type="Proteomes" id="UP000031670">
    <property type="component" value="Unassembled WGS sequence"/>
</dbReference>
<proteinExistence type="predicted"/>
<evidence type="ECO:0000313" key="1">
    <source>
        <dbReference type="EMBL" id="GAM63688.1"/>
    </source>
</evidence>
<reference evidence="1 2" key="2">
    <citation type="submission" date="2015-01" db="EMBL/GenBank/DDBJ databases">
        <authorList>
            <consortium name="NBRP consortium"/>
            <person name="Sawabe T."/>
            <person name="Meirelles P."/>
            <person name="Feng G."/>
            <person name="Sayaka M."/>
            <person name="Hattori M."/>
            <person name="Ohkuma M."/>
        </authorList>
    </citation>
    <scope>NUCLEOTIDE SEQUENCE [LARGE SCALE GENOMIC DNA]</scope>
    <source>
        <strain evidence="1 2">JCM19232</strain>
    </source>
</reference>
<organism evidence="1 2">
    <name type="scientific">Vibrio ishigakensis</name>
    <dbReference type="NCBI Taxonomy" id="1481914"/>
    <lineage>
        <taxon>Bacteria</taxon>
        <taxon>Pseudomonadati</taxon>
        <taxon>Pseudomonadota</taxon>
        <taxon>Gammaproteobacteria</taxon>
        <taxon>Vibrionales</taxon>
        <taxon>Vibrionaceae</taxon>
        <taxon>Vibrio</taxon>
    </lineage>
</organism>
<name>A0A0B8PKP1_9VIBR</name>
<evidence type="ECO:0000313" key="2">
    <source>
        <dbReference type="Proteomes" id="UP000031670"/>
    </source>
</evidence>
<protein>
    <submittedName>
        <fullName evidence="1">Uncharacterized protein</fullName>
    </submittedName>
</protein>
<sequence length="75" mass="8548">MRLAHKRNVQNKLRKFVKAAPASARPTKEVAVEIKEVKTEKVVENKVEIALTPKQQQVLDIVVKNAEGINKRHRP</sequence>